<dbReference type="HAMAP" id="MF_01114">
    <property type="entry name" value="RecX"/>
    <property type="match status" value="1"/>
</dbReference>
<name>A0ABN6J1Y8_9CLOT</name>
<evidence type="ECO:0000256" key="2">
    <source>
        <dbReference type="ARBA" id="ARBA00009695"/>
    </source>
</evidence>
<keyword evidence="10" id="KW-1185">Reference proteome</keyword>
<evidence type="ECO:0000313" key="9">
    <source>
        <dbReference type="EMBL" id="BCZ47906.1"/>
    </source>
</evidence>
<dbReference type="Pfam" id="PF21981">
    <property type="entry name" value="RecX_HTH3"/>
    <property type="match status" value="1"/>
</dbReference>
<feature type="domain" description="RecX third three-helical" evidence="7">
    <location>
        <begin position="157"/>
        <end position="202"/>
    </location>
</feature>
<evidence type="ECO:0000259" key="7">
    <source>
        <dbReference type="Pfam" id="PF21981"/>
    </source>
</evidence>
<reference evidence="10" key="1">
    <citation type="submission" date="2021-07" db="EMBL/GenBank/DDBJ databases">
        <title>Complete genome sequencing of a Clostridium isolate.</title>
        <authorList>
            <person name="Ueki A."/>
            <person name="Tonouchi A."/>
        </authorList>
    </citation>
    <scope>NUCLEOTIDE SEQUENCE [LARGE SCALE GENOMIC DNA]</scope>
    <source>
        <strain evidence="10">C5S11</strain>
    </source>
</reference>
<dbReference type="RefSeq" id="WP_224034214.1">
    <property type="nucleotide sequence ID" value="NZ_AP024849.1"/>
</dbReference>
<sequence length="211" mass="24810">MAIITKIEIQKRNKERVNLFLDGEYAFSLSIELVYKEGLNRNDEIDSEKLKILAEHESQIRCKNSALRIIEKSCKTEKEVRDKLILKGYEDNSINKSIKFLKEYNFINDSNYTKAFIREKLKSQGSQKIKYTLIQKGISKENIEEELSDLNKENEKNIALNIAKKKFDIIKKKENDNYKISGKLYRYLISKGYEYDITSEVVKEIMSLDEL</sequence>
<evidence type="ECO:0000256" key="1">
    <source>
        <dbReference type="ARBA" id="ARBA00004496"/>
    </source>
</evidence>
<evidence type="ECO:0000256" key="5">
    <source>
        <dbReference type="HAMAP-Rule" id="MF_01114"/>
    </source>
</evidence>
<dbReference type="Proteomes" id="UP000824633">
    <property type="component" value="Chromosome"/>
</dbReference>
<comment type="subcellular location">
    <subcellularLocation>
        <location evidence="1 5">Cytoplasm</location>
    </subcellularLocation>
</comment>
<dbReference type="InterPro" id="IPR053926">
    <property type="entry name" value="RecX_HTH_1st"/>
</dbReference>
<protein>
    <recommendedName>
        <fullName evidence="3 5">Regulatory protein RecX</fullName>
    </recommendedName>
</protein>
<comment type="similarity">
    <text evidence="2 5">Belongs to the RecX family.</text>
</comment>
<dbReference type="InterPro" id="IPR003783">
    <property type="entry name" value="Regulatory_RecX"/>
</dbReference>
<dbReference type="Gene3D" id="1.10.10.10">
    <property type="entry name" value="Winged helix-like DNA-binding domain superfamily/Winged helix DNA-binding domain"/>
    <property type="match status" value="3"/>
</dbReference>
<organism evidence="9 10">
    <name type="scientific">Clostridium gelidum</name>
    <dbReference type="NCBI Taxonomy" id="704125"/>
    <lineage>
        <taxon>Bacteria</taxon>
        <taxon>Bacillati</taxon>
        <taxon>Bacillota</taxon>
        <taxon>Clostridia</taxon>
        <taxon>Eubacteriales</taxon>
        <taxon>Clostridiaceae</taxon>
        <taxon>Clostridium</taxon>
    </lineage>
</organism>
<evidence type="ECO:0000259" key="8">
    <source>
        <dbReference type="Pfam" id="PF21982"/>
    </source>
</evidence>
<dbReference type="InterPro" id="IPR053925">
    <property type="entry name" value="RecX_HTH_3rd"/>
</dbReference>
<dbReference type="PANTHER" id="PTHR33602:SF1">
    <property type="entry name" value="REGULATORY PROTEIN RECX FAMILY PROTEIN"/>
    <property type="match status" value="1"/>
</dbReference>
<gene>
    <name evidence="5" type="primary">recX</name>
    <name evidence="9" type="ORF">psyc5s11_39730</name>
</gene>
<comment type="function">
    <text evidence="5">Modulates RecA activity.</text>
</comment>
<dbReference type="InterPro" id="IPR036388">
    <property type="entry name" value="WH-like_DNA-bd_sf"/>
</dbReference>
<evidence type="ECO:0000313" key="10">
    <source>
        <dbReference type="Proteomes" id="UP000824633"/>
    </source>
</evidence>
<accession>A0ABN6J1Y8</accession>
<dbReference type="EMBL" id="AP024849">
    <property type="protein sequence ID" value="BCZ47906.1"/>
    <property type="molecule type" value="Genomic_DNA"/>
</dbReference>
<evidence type="ECO:0000259" key="6">
    <source>
        <dbReference type="Pfam" id="PF02631"/>
    </source>
</evidence>
<keyword evidence="4 5" id="KW-0963">Cytoplasm</keyword>
<evidence type="ECO:0000256" key="3">
    <source>
        <dbReference type="ARBA" id="ARBA00018111"/>
    </source>
</evidence>
<evidence type="ECO:0000256" key="4">
    <source>
        <dbReference type="ARBA" id="ARBA00022490"/>
    </source>
</evidence>
<proteinExistence type="inferred from homology"/>
<dbReference type="Pfam" id="PF21982">
    <property type="entry name" value="RecX_HTH1"/>
    <property type="match status" value="1"/>
</dbReference>
<feature type="domain" description="RecX first three-helical" evidence="8">
    <location>
        <begin position="62"/>
        <end position="101"/>
    </location>
</feature>
<feature type="domain" description="RecX second three-helical" evidence="6">
    <location>
        <begin position="108"/>
        <end position="145"/>
    </location>
</feature>
<dbReference type="NCBIfam" id="NF001058">
    <property type="entry name" value="PRK00117.4-1"/>
    <property type="match status" value="1"/>
</dbReference>
<dbReference type="Pfam" id="PF02631">
    <property type="entry name" value="RecX_HTH2"/>
    <property type="match status" value="1"/>
</dbReference>
<dbReference type="PANTHER" id="PTHR33602">
    <property type="entry name" value="REGULATORY PROTEIN RECX FAMILY PROTEIN"/>
    <property type="match status" value="1"/>
</dbReference>
<dbReference type="InterPro" id="IPR053924">
    <property type="entry name" value="RecX_HTH_2nd"/>
</dbReference>